<gene>
    <name evidence="1" type="ORF">BDV25DRAFT_152248</name>
</gene>
<protein>
    <submittedName>
        <fullName evidence="1">Uncharacterized protein</fullName>
    </submittedName>
</protein>
<dbReference type="EMBL" id="ML742065">
    <property type="protein sequence ID" value="KAE8151748.1"/>
    <property type="molecule type" value="Genomic_DNA"/>
</dbReference>
<keyword evidence="2" id="KW-1185">Reference proteome</keyword>
<dbReference type="AlphaFoldDB" id="A0A5N6TZD5"/>
<proteinExistence type="predicted"/>
<organism evidence="1 2">
    <name type="scientific">Aspergillus avenaceus</name>
    <dbReference type="NCBI Taxonomy" id="36643"/>
    <lineage>
        <taxon>Eukaryota</taxon>
        <taxon>Fungi</taxon>
        <taxon>Dikarya</taxon>
        <taxon>Ascomycota</taxon>
        <taxon>Pezizomycotina</taxon>
        <taxon>Eurotiomycetes</taxon>
        <taxon>Eurotiomycetidae</taxon>
        <taxon>Eurotiales</taxon>
        <taxon>Aspergillaceae</taxon>
        <taxon>Aspergillus</taxon>
        <taxon>Aspergillus subgen. Circumdati</taxon>
    </lineage>
</organism>
<dbReference type="Proteomes" id="UP000325780">
    <property type="component" value="Unassembled WGS sequence"/>
</dbReference>
<evidence type="ECO:0000313" key="2">
    <source>
        <dbReference type="Proteomes" id="UP000325780"/>
    </source>
</evidence>
<name>A0A5N6TZD5_ASPAV</name>
<reference evidence="1 2" key="1">
    <citation type="submission" date="2019-04" db="EMBL/GenBank/DDBJ databases">
        <title>Friends and foes A comparative genomics study of 23 Aspergillus species from section Flavi.</title>
        <authorList>
            <consortium name="DOE Joint Genome Institute"/>
            <person name="Kjaerbolling I."/>
            <person name="Vesth T."/>
            <person name="Frisvad J.C."/>
            <person name="Nybo J.L."/>
            <person name="Theobald S."/>
            <person name="Kildgaard S."/>
            <person name="Isbrandt T."/>
            <person name="Kuo A."/>
            <person name="Sato A."/>
            <person name="Lyhne E.K."/>
            <person name="Kogle M.E."/>
            <person name="Wiebenga A."/>
            <person name="Kun R.S."/>
            <person name="Lubbers R.J."/>
            <person name="Makela M.R."/>
            <person name="Barry K."/>
            <person name="Chovatia M."/>
            <person name="Clum A."/>
            <person name="Daum C."/>
            <person name="Haridas S."/>
            <person name="He G."/>
            <person name="LaButti K."/>
            <person name="Lipzen A."/>
            <person name="Mondo S."/>
            <person name="Riley R."/>
            <person name="Salamov A."/>
            <person name="Simmons B.A."/>
            <person name="Magnuson J.K."/>
            <person name="Henrissat B."/>
            <person name="Mortensen U.H."/>
            <person name="Larsen T.O."/>
            <person name="Devries R.P."/>
            <person name="Grigoriev I.V."/>
            <person name="Machida M."/>
            <person name="Baker S.E."/>
            <person name="Andersen M.R."/>
        </authorList>
    </citation>
    <scope>NUCLEOTIDE SEQUENCE [LARGE SCALE GENOMIC DNA]</scope>
    <source>
        <strain evidence="1 2">IBT 18842</strain>
    </source>
</reference>
<feature type="non-terminal residue" evidence="1">
    <location>
        <position position="76"/>
    </location>
</feature>
<accession>A0A5N6TZD5</accession>
<sequence length="76" mass="8260">MLGAKSTPTDKIVTVLSPSQDLKAIFESINIEAQNIVSTCTSGEPATAFDLQIDPGPIMEEAKRLYQKVWHDATVV</sequence>
<evidence type="ECO:0000313" key="1">
    <source>
        <dbReference type="EMBL" id="KAE8151748.1"/>
    </source>
</evidence>